<dbReference type="PANTHER" id="PTHR10359">
    <property type="entry name" value="A/G-SPECIFIC ADENINE GLYCOSYLASE/ENDONUCLEASE III"/>
    <property type="match status" value="1"/>
</dbReference>
<keyword evidence="3" id="KW-0004">4Fe-4S</keyword>
<evidence type="ECO:0000256" key="6">
    <source>
        <dbReference type="ARBA" id="ARBA00022801"/>
    </source>
</evidence>
<dbReference type="HOGENOM" id="CLU_012862_3_4_2"/>
<dbReference type="Pfam" id="PF00730">
    <property type="entry name" value="HhH-GPD"/>
    <property type="match status" value="1"/>
</dbReference>
<keyword evidence="4" id="KW-0479">Metal-binding</keyword>
<dbReference type="GeneID" id="58786883"/>
<dbReference type="InterPro" id="IPR003265">
    <property type="entry name" value="HhH-GPD_domain"/>
</dbReference>
<dbReference type="AlphaFoldDB" id="A8AAU4"/>
<evidence type="ECO:0000256" key="7">
    <source>
        <dbReference type="ARBA" id="ARBA00023004"/>
    </source>
</evidence>
<dbReference type="Gene3D" id="1.10.340.30">
    <property type="entry name" value="Hypothetical protein, domain 2"/>
    <property type="match status" value="1"/>
</dbReference>
<comment type="cofactor">
    <cofactor evidence="1">
        <name>[4Fe-4S] cluster</name>
        <dbReference type="ChEBI" id="CHEBI:49883"/>
    </cofactor>
</comment>
<evidence type="ECO:0000259" key="11">
    <source>
        <dbReference type="SMART" id="SM00478"/>
    </source>
</evidence>
<evidence type="ECO:0000256" key="9">
    <source>
        <dbReference type="ARBA" id="ARBA00023204"/>
    </source>
</evidence>
<evidence type="ECO:0000256" key="8">
    <source>
        <dbReference type="ARBA" id="ARBA00023014"/>
    </source>
</evidence>
<evidence type="ECO:0000313" key="12">
    <source>
        <dbReference type="EMBL" id="ABU82046.1"/>
    </source>
</evidence>
<evidence type="ECO:0000256" key="5">
    <source>
        <dbReference type="ARBA" id="ARBA00022763"/>
    </source>
</evidence>
<dbReference type="GO" id="GO:0046872">
    <property type="term" value="F:metal ion binding"/>
    <property type="evidence" value="ECO:0007669"/>
    <property type="project" value="UniProtKB-KW"/>
</dbReference>
<dbReference type="EMBL" id="CP000816">
    <property type="protein sequence ID" value="ABU82046.1"/>
    <property type="molecule type" value="Genomic_DNA"/>
</dbReference>
<keyword evidence="5" id="KW-0227">DNA damage</keyword>
<keyword evidence="6" id="KW-0378">Hydrolase</keyword>
<dbReference type="InterPro" id="IPR011257">
    <property type="entry name" value="DNA_glycosylase"/>
</dbReference>
<evidence type="ECO:0000256" key="4">
    <source>
        <dbReference type="ARBA" id="ARBA00022723"/>
    </source>
</evidence>
<dbReference type="InterPro" id="IPR023170">
    <property type="entry name" value="HhH_base_excis_C"/>
</dbReference>
<evidence type="ECO:0000256" key="1">
    <source>
        <dbReference type="ARBA" id="ARBA00001966"/>
    </source>
</evidence>
<evidence type="ECO:0000313" key="13">
    <source>
        <dbReference type="Proteomes" id="UP000000262"/>
    </source>
</evidence>
<evidence type="ECO:0000256" key="3">
    <source>
        <dbReference type="ARBA" id="ARBA00022485"/>
    </source>
</evidence>
<dbReference type="CDD" id="cd00056">
    <property type="entry name" value="ENDO3c"/>
    <property type="match status" value="1"/>
</dbReference>
<comment type="similarity">
    <text evidence="2">Belongs to the Nth/MutY family.</text>
</comment>
<dbReference type="GO" id="GO:0006285">
    <property type="term" value="P:base-excision repair, AP site formation"/>
    <property type="evidence" value="ECO:0007669"/>
    <property type="project" value="TreeGrafter"/>
</dbReference>
<reference evidence="12 13" key="1">
    <citation type="journal article" date="2008" name="Genome Biol.">
        <title>A genomic analysis of the archaeal system Ignicoccus hospitalis-Nanoarchaeum equitans.</title>
        <authorList>
            <person name="Podar M."/>
            <person name="Anderson I."/>
            <person name="Makarova K.S."/>
            <person name="Elkins J.G."/>
            <person name="Ivanova N."/>
            <person name="Wall M.A."/>
            <person name="Lykidis A."/>
            <person name="Mavromatis K."/>
            <person name="Sun H."/>
            <person name="Hudson M.E."/>
            <person name="Chen W."/>
            <person name="Deciu C."/>
            <person name="Hutchison D."/>
            <person name="Eads J.R."/>
            <person name="Anderson A."/>
            <person name="Fernandes F."/>
            <person name="Szeto E."/>
            <person name="Lapidus A."/>
            <person name="Kyrpides N.C."/>
            <person name="Saier M.H.Jr."/>
            <person name="Richardson P.M."/>
            <person name="Rachel R."/>
            <person name="Huber H."/>
            <person name="Eisen J.A."/>
            <person name="Koonin E.V."/>
            <person name="Keller M."/>
            <person name="Stetter K.O."/>
        </authorList>
    </citation>
    <scope>NUCLEOTIDE SEQUENCE [LARGE SCALE GENOMIC DNA]</scope>
    <source>
        <strain evidence="13">KIN4/I / DSM 18386 / JCM 14125</strain>
    </source>
</reference>
<dbReference type="PIRSF" id="PIRSF001435">
    <property type="entry name" value="Nth"/>
    <property type="match status" value="1"/>
</dbReference>
<dbReference type="PhylomeDB" id="A8AAU4"/>
<dbReference type="OrthoDB" id="19248at2157"/>
<gene>
    <name evidence="12" type="ordered locus">Igni_0864</name>
</gene>
<dbReference type="InterPro" id="IPR003651">
    <property type="entry name" value="Endonuclease3_FeS-loop_motif"/>
</dbReference>
<protein>
    <submittedName>
        <fullName evidence="12">HhH-GPD family protein</fullName>
    </submittedName>
</protein>
<keyword evidence="7" id="KW-0408">Iron</keyword>
<dbReference type="SMART" id="SM00525">
    <property type="entry name" value="FES"/>
    <property type="match status" value="1"/>
</dbReference>
<dbReference type="RefSeq" id="WP_012123010.1">
    <property type="nucleotide sequence ID" value="NC_009776.1"/>
</dbReference>
<proteinExistence type="inferred from homology"/>
<dbReference type="PROSITE" id="PS00764">
    <property type="entry name" value="ENDONUCLEASE_III_1"/>
    <property type="match status" value="1"/>
</dbReference>
<keyword evidence="8" id="KW-0411">Iron-sulfur</keyword>
<dbReference type="SUPFAM" id="SSF48150">
    <property type="entry name" value="DNA-glycosylase"/>
    <property type="match status" value="1"/>
</dbReference>
<keyword evidence="10" id="KW-0326">Glycosidase</keyword>
<accession>A8AAU4</accession>
<dbReference type="Proteomes" id="UP000000262">
    <property type="component" value="Chromosome"/>
</dbReference>
<evidence type="ECO:0000256" key="2">
    <source>
        <dbReference type="ARBA" id="ARBA00008343"/>
    </source>
</evidence>
<dbReference type="KEGG" id="iho:Igni_0864"/>
<keyword evidence="9" id="KW-0234">DNA repair</keyword>
<dbReference type="STRING" id="453591.Igni_0864"/>
<name>A8AAU4_IGNH4</name>
<organism evidence="12 13">
    <name type="scientific">Ignicoccus hospitalis (strain KIN4/I / DSM 18386 / JCM 14125)</name>
    <dbReference type="NCBI Taxonomy" id="453591"/>
    <lineage>
        <taxon>Archaea</taxon>
        <taxon>Thermoproteota</taxon>
        <taxon>Thermoprotei</taxon>
        <taxon>Desulfurococcales</taxon>
        <taxon>Desulfurococcaceae</taxon>
        <taxon>Ignicoccus</taxon>
    </lineage>
</organism>
<keyword evidence="13" id="KW-1185">Reference proteome</keyword>
<feature type="domain" description="HhH-GPD" evidence="11">
    <location>
        <begin position="39"/>
        <end position="186"/>
    </location>
</feature>
<dbReference type="SMART" id="SM00478">
    <property type="entry name" value="ENDO3c"/>
    <property type="match status" value="1"/>
</dbReference>
<dbReference type="Pfam" id="PF10576">
    <property type="entry name" value="EndIII_4Fe-2S"/>
    <property type="match status" value="1"/>
</dbReference>
<dbReference type="GO" id="GO:0051539">
    <property type="term" value="F:4 iron, 4 sulfur cluster binding"/>
    <property type="evidence" value="ECO:0007669"/>
    <property type="project" value="UniProtKB-KW"/>
</dbReference>
<dbReference type="PANTHER" id="PTHR10359:SF18">
    <property type="entry name" value="ENDONUCLEASE III"/>
    <property type="match status" value="1"/>
</dbReference>
<dbReference type="InterPro" id="IPR004035">
    <property type="entry name" value="Endouclease-III_FeS-bd_BS"/>
</dbReference>
<dbReference type="Gene3D" id="1.10.1670.10">
    <property type="entry name" value="Helix-hairpin-Helix base-excision DNA repair enzymes (C-terminal)"/>
    <property type="match status" value="1"/>
</dbReference>
<dbReference type="GO" id="GO:0019104">
    <property type="term" value="F:DNA N-glycosylase activity"/>
    <property type="evidence" value="ECO:0007669"/>
    <property type="project" value="TreeGrafter"/>
</dbReference>
<dbReference type="eggNOG" id="arCOG00459">
    <property type="taxonomic scope" value="Archaea"/>
</dbReference>
<sequence length="212" mass="24050">MRRLREVFGDLDDYENEFIAYYVYKRYKDPFAVLVATVLSQNTTEKNAFAAWRNLEEALGRVTPEAVLSLGTERLKELIRPAGLQEQKASAIVEAARKWEEVKKAIEKGDKGVLTRIKGIGEKTADVVLMSFGHEEFPVDTHVKRVAKRLGLVDGNAYKEVSSRLKELFKGRTREAHMYLILLGRKYCKAKKPLCSECPLSDLCPKRGVSAR</sequence>
<evidence type="ECO:0000256" key="10">
    <source>
        <dbReference type="ARBA" id="ARBA00023295"/>
    </source>
</evidence>